<keyword evidence="5" id="KW-1185">Reference proteome</keyword>
<dbReference type="InterPro" id="IPR050680">
    <property type="entry name" value="YpeA/RimI_acetyltransf"/>
</dbReference>
<dbReference type="Gene3D" id="3.40.630.30">
    <property type="match status" value="1"/>
</dbReference>
<sequence length="164" mass="18062">MKIRQGKLADAQAIVALYQSLIGVPGCTWHEDYPTLENAQADIRGNSLYLIEDENASGKILAVATAVEEADLDAFECWHQQVTNWRSLSRVAVRQSVQGRGLAQKLISAIIDDLKGIDSAGLRLLVSPDNWSALALYQKLGFKQVGDCFSYGETWACYELVLSN</sequence>
<dbReference type="EMBL" id="BEDT01000006">
    <property type="protein sequence ID" value="GAX48378.1"/>
    <property type="molecule type" value="Genomic_DNA"/>
</dbReference>
<evidence type="ECO:0000256" key="1">
    <source>
        <dbReference type="ARBA" id="ARBA00022679"/>
    </source>
</evidence>
<name>A0A224X2S8_9LACT</name>
<keyword evidence="1" id="KW-0808">Transferase</keyword>
<accession>A0A224X2S8</accession>
<protein>
    <recommendedName>
        <fullName evidence="3">N-acetyltransferase domain-containing protein</fullName>
    </recommendedName>
</protein>
<comment type="caution">
    <text evidence="4">The sequence shown here is derived from an EMBL/GenBank/DDBJ whole genome shotgun (WGS) entry which is preliminary data.</text>
</comment>
<proteinExistence type="predicted"/>
<evidence type="ECO:0000259" key="3">
    <source>
        <dbReference type="PROSITE" id="PS51186"/>
    </source>
</evidence>
<organism evidence="4 5">
    <name type="scientific">Pseudolactococcus reticulitermitis</name>
    <dbReference type="NCBI Taxonomy" id="2025039"/>
    <lineage>
        <taxon>Bacteria</taxon>
        <taxon>Bacillati</taxon>
        <taxon>Bacillota</taxon>
        <taxon>Bacilli</taxon>
        <taxon>Lactobacillales</taxon>
        <taxon>Streptococcaceae</taxon>
        <taxon>Pseudolactococcus</taxon>
    </lineage>
</organism>
<dbReference type="SUPFAM" id="SSF55729">
    <property type="entry name" value="Acyl-CoA N-acyltransferases (Nat)"/>
    <property type="match status" value="1"/>
</dbReference>
<reference evidence="5" key="1">
    <citation type="submission" date="2017-08" db="EMBL/GenBank/DDBJ databases">
        <title>Draft genome sequence of Lactococcus sp. strain Rs-Y01, isolated from the gut of the lower termite Reticulitermes speratus.</title>
        <authorList>
            <person name="Ohkuma M."/>
            <person name="Yuki M."/>
        </authorList>
    </citation>
    <scope>NUCLEOTIDE SEQUENCE [LARGE SCALE GENOMIC DNA]</scope>
    <source>
        <strain evidence="5">Rs-Y01</strain>
    </source>
</reference>
<dbReference type="PANTHER" id="PTHR43420:SF47">
    <property type="entry name" value="N-ACETYLTRANSFERASE DOMAIN-CONTAINING PROTEIN"/>
    <property type="match status" value="1"/>
</dbReference>
<dbReference type="PANTHER" id="PTHR43420">
    <property type="entry name" value="ACETYLTRANSFERASE"/>
    <property type="match status" value="1"/>
</dbReference>
<dbReference type="Proteomes" id="UP000218689">
    <property type="component" value="Unassembled WGS sequence"/>
</dbReference>
<evidence type="ECO:0000313" key="5">
    <source>
        <dbReference type="Proteomes" id="UP000218689"/>
    </source>
</evidence>
<dbReference type="InterPro" id="IPR016181">
    <property type="entry name" value="Acyl_CoA_acyltransferase"/>
</dbReference>
<dbReference type="PROSITE" id="PS51186">
    <property type="entry name" value="GNAT"/>
    <property type="match status" value="1"/>
</dbReference>
<evidence type="ECO:0000313" key="4">
    <source>
        <dbReference type="EMBL" id="GAX48378.1"/>
    </source>
</evidence>
<dbReference type="Pfam" id="PF00583">
    <property type="entry name" value="Acetyltransf_1"/>
    <property type="match status" value="1"/>
</dbReference>
<dbReference type="InterPro" id="IPR000182">
    <property type="entry name" value="GNAT_dom"/>
</dbReference>
<evidence type="ECO:0000256" key="2">
    <source>
        <dbReference type="ARBA" id="ARBA00023315"/>
    </source>
</evidence>
<dbReference type="CDD" id="cd04301">
    <property type="entry name" value="NAT_SF"/>
    <property type="match status" value="1"/>
</dbReference>
<gene>
    <name evidence="4" type="ORF">RsY01_2000</name>
</gene>
<feature type="domain" description="N-acetyltransferase" evidence="3">
    <location>
        <begin position="1"/>
        <end position="164"/>
    </location>
</feature>
<dbReference type="RefSeq" id="WP_094785395.1">
    <property type="nucleotide sequence ID" value="NZ_BEDT01000006.1"/>
</dbReference>
<dbReference type="OrthoDB" id="9798006at2"/>
<dbReference type="GO" id="GO:0016747">
    <property type="term" value="F:acyltransferase activity, transferring groups other than amino-acyl groups"/>
    <property type="evidence" value="ECO:0007669"/>
    <property type="project" value="InterPro"/>
</dbReference>
<keyword evidence="2" id="KW-0012">Acyltransferase</keyword>
<dbReference type="AlphaFoldDB" id="A0A224X2S8"/>